<name>A0A0N4UGF0_DRAME</name>
<evidence type="ECO:0000313" key="3">
    <source>
        <dbReference type="Proteomes" id="UP000038040"/>
    </source>
</evidence>
<organism evidence="3 5">
    <name type="scientific">Dracunculus medinensis</name>
    <name type="common">Guinea worm</name>
    <dbReference type="NCBI Taxonomy" id="318479"/>
    <lineage>
        <taxon>Eukaryota</taxon>
        <taxon>Metazoa</taxon>
        <taxon>Ecdysozoa</taxon>
        <taxon>Nematoda</taxon>
        <taxon>Chromadorea</taxon>
        <taxon>Rhabditida</taxon>
        <taxon>Spirurina</taxon>
        <taxon>Dracunculoidea</taxon>
        <taxon>Dracunculidae</taxon>
        <taxon>Dracunculus</taxon>
    </lineage>
</organism>
<sequence length="91" mass="10670">MDTSFLKMAFMYPIHFPSVPLRWDESIWTSILNSEEEEALITNLEARIIARSESYQLRNLPKSVCGQVHEYDDEMEDDDEHDDEDMGELSI</sequence>
<dbReference type="AlphaFoldDB" id="A0A0N4UGF0"/>
<keyword evidence="4" id="KW-1185">Reference proteome</keyword>
<proteinExistence type="predicted"/>
<evidence type="ECO:0000313" key="4">
    <source>
        <dbReference type="Proteomes" id="UP000274756"/>
    </source>
</evidence>
<dbReference type="WBParaSite" id="DME_0000656801-mRNA-1">
    <property type="protein sequence ID" value="DME_0000656801-mRNA-1"/>
    <property type="gene ID" value="DME_0000656801"/>
</dbReference>
<gene>
    <name evidence="2" type="ORF">DME_LOCUS1297</name>
</gene>
<accession>A0A0N4UGF0</accession>
<feature type="region of interest" description="Disordered" evidence="1">
    <location>
        <begin position="70"/>
        <end position="91"/>
    </location>
</feature>
<evidence type="ECO:0000256" key="1">
    <source>
        <dbReference type="SAM" id="MobiDB-lite"/>
    </source>
</evidence>
<evidence type="ECO:0000313" key="2">
    <source>
        <dbReference type="EMBL" id="VDN51324.1"/>
    </source>
</evidence>
<dbReference type="Proteomes" id="UP000274756">
    <property type="component" value="Unassembled WGS sequence"/>
</dbReference>
<protein>
    <submittedName>
        <fullName evidence="5">Anaphase-promoting complex subunit 15</fullName>
    </submittedName>
</protein>
<dbReference type="Proteomes" id="UP000038040">
    <property type="component" value="Unplaced"/>
</dbReference>
<reference evidence="5" key="1">
    <citation type="submission" date="2017-02" db="UniProtKB">
        <authorList>
            <consortium name="WormBaseParasite"/>
        </authorList>
    </citation>
    <scope>IDENTIFICATION</scope>
</reference>
<dbReference type="EMBL" id="UYYG01000018">
    <property type="protein sequence ID" value="VDN51324.1"/>
    <property type="molecule type" value="Genomic_DNA"/>
</dbReference>
<evidence type="ECO:0000313" key="5">
    <source>
        <dbReference type="WBParaSite" id="DME_0000656801-mRNA-1"/>
    </source>
</evidence>
<dbReference type="OrthoDB" id="5822111at2759"/>
<reference evidence="2 4" key="2">
    <citation type="submission" date="2018-11" db="EMBL/GenBank/DDBJ databases">
        <authorList>
            <consortium name="Pathogen Informatics"/>
        </authorList>
    </citation>
    <scope>NUCLEOTIDE SEQUENCE [LARGE SCALE GENOMIC DNA]</scope>
</reference>
<feature type="compositionally biased region" description="Acidic residues" evidence="1">
    <location>
        <begin position="71"/>
        <end position="91"/>
    </location>
</feature>